<evidence type="ECO:0000256" key="1">
    <source>
        <dbReference type="ARBA" id="ARBA00022898"/>
    </source>
</evidence>
<organism evidence="6 7">
    <name type="scientific">Gimesia chilikensis</name>
    <dbReference type="NCBI Taxonomy" id="2605989"/>
    <lineage>
        <taxon>Bacteria</taxon>
        <taxon>Pseudomonadati</taxon>
        <taxon>Planctomycetota</taxon>
        <taxon>Planctomycetia</taxon>
        <taxon>Planctomycetales</taxon>
        <taxon>Planctomycetaceae</taxon>
        <taxon>Gimesia</taxon>
    </lineage>
</organism>
<evidence type="ECO:0000313" key="6">
    <source>
        <dbReference type="EMBL" id="QDT23172.1"/>
    </source>
</evidence>
<accession>A0A517PUX8</accession>
<dbReference type="NCBIfam" id="TIGR00044">
    <property type="entry name" value="YggS family pyridoxal phosphate-dependent enzyme"/>
    <property type="match status" value="1"/>
</dbReference>
<evidence type="ECO:0000256" key="3">
    <source>
        <dbReference type="PIRSR" id="PIRSR004848-1"/>
    </source>
</evidence>
<dbReference type="RefSeq" id="WP_145190183.1">
    <property type="nucleotide sequence ID" value="NZ_CP036266.1"/>
</dbReference>
<dbReference type="GO" id="GO:0030170">
    <property type="term" value="F:pyridoxal phosphate binding"/>
    <property type="evidence" value="ECO:0007669"/>
    <property type="project" value="UniProtKB-UniRule"/>
</dbReference>
<keyword evidence="7" id="KW-1185">Reference proteome</keyword>
<dbReference type="InterPro" id="IPR011078">
    <property type="entry name" value="PyrdxlP_homeostasis"/>
</dbReference>
<name>A0A517PUX8_9PLAN</name>
<proteinExistence type="inferred from homology"/>
<dbReference type="SUPFAM" id="SSF51419">
    <property type="entry name" value="PLP-binding barrel"/>
    <property type="match status" value="1"/>
</dbReference>
<gene>
    <name evidence="6" type="ORF">HG66A1_49880</name>
</gene>
<dbReference type="InterPro" id="IPR029066">
    <property type="entry name" value="PLP-binding_barrel"/>
</dbReference>
<dbReference type="PIRSF" id="PIRSF004848">
    <property type="entry name" value="YBL036c_PLPDEIII"/>
    <property type="match status" value="1"/>
</dbReference>
<evidence type="ECO:0000259" key="5">
    <source>
        <dbReference type="Pfam" id="PF01168"/>
    </source>
</evidence>
<protein>
    <recommendedName>
        <fullName evidence="2">Pyridoxal phosphate homeostasis protein</fullName>
        <shortName evidence="2">PLP homeostasis protein</shortName>
    </recommendedName>
</protein>
<dbReference type="AlphaFoldDB" id="A0A517PUX8"/>
<dbReference type="Gene3D" id="3.20.20.10">
    <property type="entry name" value="Alanine racemase"/>
    <property type="match status" value="1"/>
</dbReference>
<evidence type="ECO:0000256" key="2">
    <source>
        <dbReference type="HAMAP-Rule" id="MF_02087"/>
    </source>
</evidence>
<dbReference type="CDD" id="cd00635">
    <property type="entry name" value="PLPDE_III_YBL036c_like"/>
    <property type="match status" value="1"/>
</dbReference>
<dbReference type="HAMAP" id="MF_02087">
    <property type="entry name" value="PLP_homeostasis"/>
    <property type="match status" value="1"/>
</dbReference>
<dbReference type="PANTHER" id="PTHR10146:SF14">
    <property type="entry name" value="PYRIDOXAL PHOSPHATE HOMEOSTASIS PROTEIN"/>
    <property type="match status" value="1"/>
</dbReference>
<comment type="cofactor">
    <cofactor evidence="3">
        <name>pyridoxal 5'-phosphate</name>
        <dbReference type="ChEBI" id="CHEBI:597326"/>
    </cofactor>
</comment>
<dbReference type="Proteomes" id="UP000320421">
    <property type="component" value="Chromosome"/>
</dbReference>
<dbReference type="PANTHER" id="PTHR10146">
    <property type="entry name" value="PROLINE SYNTHETASE CO-TRANSCRIBED BACTERIAL HOMOLOG PROTEIN"/>
    <property type="match status" value="1"/>
</dbReference>
<feature type="modified residue" description="N6-(pyridoxal phosphate)lysine" evidence="2 3">
    <location>
        <position position="40"/>
    </location>
</feature>
<keyword evidence="1 2" id="KW-0663">Pyridoxal phosphate</keyword>
<dbReference type="InterPro" id="IPR001608">
    <property type="entry name" value="Ala_racemase_N"/>
</dbReference>
<comment type="similarity">
    <text evidence="2 4">Belongs to the pyridoxal phosphate-binding protein YggS/PROSC family.</text>
</comment>
<feature type="domain" description="Alanine racemase N-terminal" evidence="5">
    <location>
        <begin position="14"/>
        <end position="229"/>
    </location>
</feature>
<evidence type="ECO:0000313" key="7">
    <source>
        <dbReference type="Proteomes" id="UP000320421"/>
    </source>
</evidence>
<evidence type="ECO:0000256" key="4">
    <source>
        <dbReference type="RuleBase" id="RU004514"/>
    </source>
</evidence>
<sequence>MDDLNVIIHDNYTRIRNRIDAACQRVQRDPQSVRLVAVTKYARLEWVQALVELGCLDLGESRTPQLEERATLLSPELRWHFIGPLQRNKVRRTIAHCNLIHSVDSLKLLQAIDRIAGESELKPEVLIEVNLAGETSKKGFSRESLTAEWDSLCQVSHVKIAGLMTMAPHVEDRVLARPVFRELRELRDELQQCSPEHVSLQELSMGMSGDFETGIEEGATLVRVGSALYEGLESSD</sequence>
<comment type="function">
    <text evidence="2">Pyridoxal 5'-phosphate (PLP)-binding protein, which is involved in PLP homeostasis.</text>
</comment>
<dbReference type="EMBL" id="CP036266">
    <property type="protein sequence ID" value="QDT23172.1"/>
    <property type="molecule type" value="Genomic_DNA"/>
</dbReference>
<dbReference type="OrthoDB" id="9804072at2"/>
<reference evidence="6 7" key="1">
    <citation type="submission" date="2019-02" db="EMBL/GenBank/DDBJ databases">
        <title>Deep-cultivation of Planctomycetes and their phenomic and genomic characterization uncovers novel biology.</title>
        <authorList>
            <person name="Wiegand S."/>
            <person name="Jogler M."/>
            <person name="Boedeker C."/>
            <person name="Pinto D."/>
            <person name="Vollmers J."/>
            <person name="Rivas-Marin E."/>
            <person name="Kohn T."/>
            <person name="Peeters S.H."/>
            <person name="Heuer A."/>
            <person name="Rast P."/>
            <person name="Oberbeckmann S."/>
            <person name="Bunk B."/>
            <person name="Jeske O."/>
            <person name="Meyerdierks A."/>
            <person name="Storesund J.E."/>
            <person name="Kallscheuer N."/>
            <person name="Luecker S."/>
            <person name="Lage O.M."/>
            <person name="Pohl T."/>
            <person name="Merkel B.J."/>
            <person name="Hornburger P."/>
            <person name="Mueller R.-W."/>
            <person name="Bruemmer F."/>
            <person name="Labrenz M."/>
            <person name="Spormann A.M."/>
            <person name="Op den Camp H."/>
            <person name="Overmann J."/>
            <person name="Amann R."/>
            <person name="Jetten M.S.M."/>
            <person name="Mascher T."/>
            <person name="Medema M.H."/>
            <person name="Devos D.P."/>
            <person name="Kaster A.-K."/>
            <person name="Ovreas L."/>
            <person name="Rohde M."/>
            <person name="Galperin M.Y."/>
            <person name="Jogler C."/>
        </authorList>
    </citation>
    <scope>NUCLEOTIDE SEQUENCE [LARGE SCALE GENOMIC DNA]</scope>
    <source>
        <strain evidence="6 7">HG66A1</strain>
    </source>
</reference>
<dbReference type="Pfam" id="PF01168">
    <property type="entry name" value="Ala_racemase_N"/>
    <property type="match status" value="1"/>
</dbReference>